<gene>
    <name evidence="7" type="ORF">PoB_000983000</name>
</gene>
<dbReference type="AlphaFoldDB" id="A0AAV3YKQ9"/>
<evidence type="ECO:0000313" key="7">
    <source>
        <dbReference type="EMBL" id="GFN83324.1"/>
    </source>
</evidence>
<feature type="domain" description="RING-type" evidence="6">
    <location>
        <begin position="83"/>
        <end position="123"/>
    </location>
</feature>
<dbReference type="Gene3D" id="3.30.40.10">
    <property type="entry name" value="Zinc/RING finger domain, C3HC4 (zinc finger)"/>
    <property type="match status" value="1"/>
</dbReference>
<proteinExistence type="predicted"/>
<evidence type="ECO:0000256" key="2">
    <source>
        <dbReference type="ARBA" id="ARBA00022833"/>
    </source>
</evidence>
<reference evidence="7 8" key="1">
    <citation type="journal article" date="2021" name="Elife">
        <title>Chloroplast acquisition without the gene transfer in kleptoplastic sea slugs, Plakobranchus ocellatus.</title>
        <authorList>
            <person name="Maeda T."/>
            <person name="Takahashi S."/>
            <person name="Yoshida T."/>
            <person name="Shimamura S."/>
            <person name="Takaki Y."/>
            <person name="Nagai Y."/>
            <person name="Toyoda A."/>
            <person name="Suzuki Y."/>
            <person name="Arimoto A."/>
            <person name="Ishii H."/>
            <person name="Satoh N."/>
            <person name="Nishiyama T."/>
            <person name="Hasebe M."/>
            <person name="Maruyama T."/>
            <person name="Minagawa J."/>
            <person name="Obokata J."/>
            <person name="Shigenobu S."/>
        </authorList>
    </citation>
    <scope>NUCLEOTIDE SEQUENCE [LARGE SCALE GENOMIC DNA]</scope>
</reference>
<dbReference type="SUPFAM" id="SSF57850">
    <property type="entry name" value="RING/U-box"/>
    <property type="match status" value="1"/>
</dbReference>
<keyword evidence="2" id="KW-0862">Zinc</keyword>
<feature type="region of interest" description="Disordered" evidence="4">
    <location>
        <begin position="30"/>
        <end position="81"/>
    </location>
</feature>
<accession>A0AAV3YKQ9</accession>
<feature type="compositionally biased region" description="Basic residues" evidence="4">
    <location>
        <begin position="54"/>
        <end position="66"/>
    </location>
</feature>
<dbReference type="SMART" id="SM00184">
    <property type="entry name" value="RING"/>
    <property type="match status" value="1"/>
</dbReference>
<keyword evidence="1 3" id="KW-0863">Zinc-finger</keyword>
<dbReference type="InterPro" id="IPR013083">
    <property type="entry name" value="Znf_RING/FYVE/PHD"/>
</dbReference>
<evidence type="ECO:0000313" key="8">
    <source>
        <dbReference type="Proteomes" id="UP000735302"/>
    </source>
</evidence>
<evidence type="ECO:0000256" key="4">
    <source>
        <dbReference type="SAM" id="MobiDB-lite"/>
    </source>
</evidence>
<evidence type="ECO:0000259" key="6">
    <source>
        <dbReference type="PROSITE" id="PS50089"/>
    </source>
</evidence>
<dbReference type="PANTHER" id="PTHR12109">
    <property type="entry name" value="RING FINGER PROTEIN 141-RELATED"/>
    <property type="match status" value="1"/>
</dbReference>
<keyword evidence="1 3" id="KW-0479">Metal-binding</keyword>
<keyword evidence="8" id="KW-1185">Reference proteome</keyword>
<keyword evidence="5" id="KW-0812">Transmembrane</keyword>
<evidence type="ECO:0000256" key="5">
    <source>
        <dbReference type="SAM" id="Phobius"/>
    </source>
</evidence>
<organism evidence="7 8">
    <name type="scientific">Plakobranchus ocellatus</name>
    <dbReference type="NCBI Taxonomy" id="259542"/>
    <lineage>
        <taxon>Eukaryota</taxon>
        <taxon>Metazoa</taxon>
        <taxon>Spiralia</taxon>
        <taxon>Lophotrochozoa</taxon>
        <taxon>Mollusca</taxon>
        <taxon>Gastropoda</taxon>
        <taxon>Heterobranchia</taxon>
        <taxon>Euthyneura</taxon>
        <taxon>Panpulmonata</taxon>
        <taxon>Sacoglossa</taxon>
        <taxon>Placobranchoidea</taxon>
        <taxon>Plakobranchidae</taxon>
        <taxon>Plakobranchus</taxon>
    </lineage>
</organism>
<dbReference type="PROSITE" id="PS50089">
    <property type="entry name" value="ZF_RING_2"/>
    <property type="match status" value="1"/>
</dbReference>
<protein>
    <submittedName>
        <fullName evidence="7">E3 ubiquitin-protein ligase cbl-b</fullName>
    </submittedName>
</protein>
<dbReference type="Pfam" id="PF13920">
    <property type="entry name" value="zf-C3HC4_3"/>
    <property type="match status" value="1"/>
</dbReference>
<sequence length="132" mass="14785">MSLAILVRIAVPAIVAIGCAAYYMFKRKTEEEPHGGGNRRNSSPDRSRPLGGNRGHRNGTTARRRTPRPEAQNAQPQAEPEECSICMETQLLIKLHPCGHRSMCETCVIRIISRNSRACPFCRERIQGYHDA</sequence>
<feature type="transmembrane region" description="Helical" evidence="5">
    <location>
        <begin position="6"/>
        <end position="25"/>
    </location>
</feature>
<dbReference type="InterPro" id="IPR047126">
    <property type="entry name" value="RNF141-like"/>
</dbReference>
<keyword evidence="5" id="KW-1133">Transmembrane helix</keyword>
<dbReference type="Proteomes" id="UP000735302">
    <property type="component" value="Unassembled WGS sequence"/>
</dbReference>
<evidence type="ECO:0000256" key="3">
    <source>
        <dbReference type="PROSITE-ProRule" id="PRU00175"/>
    </source>
</evidence>
<dbReference type="EMBL" id="BLXT01001140">
    <property type="protein sequence ID" value="GFN83324.1"/>
    <property type="molecule type" value="Genomic_DNA"/>
</dbReference>
<evidence type="ECO:0000256" key="1">
    <source>
        <dbReference type="ARBA" id="ARBA00022771"/>
    </source>
</evidence>
<dbReference type="GO" id="GO:0008270">
    <property type="term" value="F:zinc ion binding"/>
    <property type="evidence" value="ECO:0007669"/>
    <property type="project" value="UniProtKB-KW"/>
</dbReference>
<dbReference type="InterPro" id="IPR001841">
    <property type="entry name" value="Znf_RING"/>
</dbReference>
<keyword evidence="5" id="KW-0472">Membrane</keyword>
<comment type="caution">
    <text evidence="7">The sequence shown here is derived from an EMBL/GenBank/DDBJ whole genome shotgun (WGS) entry which is preliminary data.</text>
</comment>
<name>A0AAV3YKQ9_9GAST</name>